<dbReference type="EMBL" id="BGZK01000062">
    <property type="protein sequence ID" value="GBP14243.1"/>
    <property type="molecule type" value="Genomic_DNA"/>
</dbReference>
<comment type="caution">
    <text evidence="3">The sequence shown here is derived from an EMBL/GenBank/DDBJ whole genome shotgun (WGS) entry which is preliminary data.</text>
</comment>
<dbReference type="GO" id="GO:0005085">
    <property type="term" value="F:guanyl-nucleotide exchange factor activity"/>
    <property type="evidence" value="ECO:0007669"/>
    <property type="project" value="InterPro"/>
</dbReference>
<gene>
    <name evidence="3" type="primary">sif</name>
    <name evidence="3" type="ORF">EVAR_7667_1</name>
</gene>
<dbReference type="OrthoDB" id="8059989at2759"/>
<name>A0A4C1TI98_EUMVA</name>
<evidence type="ECO:0000259" key="2">
    <source>
        <dbReference type="PROSITE" id="PS50898"/>
    </source>
</evidence>
<sequence length="232" mass="25951">MSLSKSNSTEIRIESRAELKSGPESKSTWIKDSESKTGLRSKLKVRSRYSNKIYNRPSRLAQMSREEGEAVVRVSLPEGAAATVGVRDAMTVEEFLAAACARRSLSPLEHFVRVKKRRDMEDHNYFVPHRSDLIETYIVLYSNAVDKSESETMSFERAASRFLDNPESFCTKLAAARPARREKIGVGGWGECVMRCSTPLCGGPIRPPDGRSSQTPFSPFIGKVLCNRQMPL</sequence>
<dbReference type="GO" id="GO:0007264">
    <property type="term" value="P:small GTPase-mediated signal transduction"/>
    <property type="evidence" value="ECO:0007669"/>
    <property type="project" value="InterPro"/>
</dbReference>
<feature type="compositionally biased region" description="Basic and acidic residues" evidence="1">
    <location>
        <begin position="11"/>
        <end position="37"/>
    </location>
</feature>
<keyword evidence="4" id="KW-1185">Reference proteome</keyword>
<dbReference type="Gene3D" id="3.10.20.90">
    <property type="entry name" value="Phosphatidylinositol 3-kinase Catalytic Subunit, Chain A, domain 1"/>
    <property type="match status" value="1"/>
</dbReference>
<dbReference type="Pfam" id="PF02196">
    <property type="entry name" value="RBD"/>
    <property type="match status" value="1"/>
</dbReference>
<protein>
    <submittedName>
        <fullName evidence="3">Protein still life, isoform SIF type 1</fullName>
    </submittedName>
</protein>
<feature type="region of interest" description="Disordered" evidence="1">
    <location>
        <begin position="1"/>
        <end position="38"/>
    </location>
</feature>
<evidence type="ECO:0000313" key="3">
    <source>
        <dbReference type="EMBL" id="GBP14243.1"/>
    </source>
</evidence>
<dbReference type="InterPro" id="IPR043537">
    <property type="entry name" value="Tiam1/Tiam2/Sif"/>
</dbReference>
<evidence type="ECO:0000313" key="4">
    <source>
        <dbReference type="Proteomes" id="UP000299102"/>
    </source>
</evidence>
<proteinExistence type="predicted"/>
<dbReference type="PANTHER" id="PTHR46001">
    <property type="entry name" value="TIAM (MAMMALIAN TUMOR INVASION AND METASTASIS FACTOR) HOMOLOG"/>
    <property type="match status" value="1"/>
</dbReference>
<dbReference type="InterPro" id="IPR003116">
    <property type="entry name" value="RBD_dom"/>
</dbReference>
<dbReference type="AlphaFoldDB" id="A0A4C1TI98"/>
<dbReference type="SMART" id="SM00455">
    <property type="entry name" value="RBD"/>
    <property type="match status" value="1"/>
</dbReference>
<dbReference type="STRING" id="151549.A0A4C1TI98"/>
<dbReference type="PROSITE" id="PS50898">
    <property type="entry name" value="RBD"/>
    <property type="match status" value="1"/>
</dbReference>
<organism evidence="3 4">
    <name type="scientific">Eumeta variegata</name>
    <name type="common">Bagworm moth</name>
    <name type="synonym">Eumeta japonica</name>
    <dbReference type="NCBI Taxonomy" id="151549"/>
    <lineage>
        <taxon>Eukaryota</taxon>
        <taxon>Metazoa</taxon>
        <taxon>Ecdysozoa</taxon>
        <taxon>Arthropoda</taxon>
        <taxon>Hexapoda</taxon>
        <taxon>Insecta</taxon>
        <taxon>Pterygota</taxon>
        <taxon>Neoptera</taxon>
        <taxon>Endopterygota</taxon>
        <taxon>Lepidoptera</taxon>
        <taxon>Glossata</taxon>
        <taxon>Ditrysia</taxon>
        <taxon>Tineoidea</taxon>
        <taxon>Psychidae</taxon>
        <taxon>Oiketicinae</taxon>
        <taxon>Eumeta</taxon>
    </lineage>
</organism>
<dbReference type="PANTHER" id="PTHR46001:SF3">
    <property type="entry name" value="PROTEIN STILL LIFE, ISOFORM SIF TYPE 1"/>
    <property type="match status" value="1"/>
</dbReference>
<evidence type="ECO:0000256" key="1">
    <source>
        <dbReference type="SAM" id="MobiDB-lite"/>
    </source>
</evidence>
<reference evidence="3 4" key="1">
    <citation type="journal article" date="2019" name="Commun. Biol.">
        <title>The bagworm genome reveals a unique fibroin gene that provides high tensile strength.</title>
        <authorList>
            <person name="Kono N."/>
            <person name="Nakamura H."/>
            <person name="Ohtoshi R."/>
            <person name="Tomita M."/>
            <person name="Numata K."/>
            <person name="Arakawa K."/>
        </authorList>
    </citation>
    <scope>NUCLEOTIDE SEQUENCE [LARGE SCALE GENOMIC DNA]</scope>
</reference>
<feature type="domain" description="RBD" evidence="2">
    <location>
        <begin position="70"/>
        <end position="137"/>
    </location>
</feature>
<accession>A0A4C1TI98</accession>
<feature type="compositionally biased region" description="Polar residues" evidence="1">
    <location>
        <begin position="1"/>
        <end position="10"/>
    </location>
</feature>
<dbReference type="Proteomes" id="UP000299102">
    <property type="component" value="Unassembled WGS sequence"/>
</dbReference>